<evidence type="ECO:0000256" key="1">
    <source>
        <dbReference type="SAM" id="MobiDB-lite"/>
    </source>
</evidence>
<reference evidence="4" key="1">
    <citation type="journal article" date="2019" name="Int. J. Syst. Evol. Microbiol.">
        <title>The Global Catalogue of Microorganisms (GCM) 10K type strain sequencing project: providing services to taxonomists for standard genome sequencing and annotation.</title>
        <authorList>
            <consortium name="The Broad Institute Genomics Platform"/>
            <consortium name="The Broad Institute Genome Sequencing Center for Infectious Disease"/>
            <person name="Wu L."/>
            <person name="Ma J."/>
        </authorList>
    </citation>
    <scope>NUCLEOTIDE SEQUENCE [LARGE SCALE GENOMIC DNA]</scope>
    <source>
        <strain evidence="4">CGMCC 4.7643</strain>
    </source>
</reference>
<dbReference type="Proteomes" id="UP001597419">
    <property type="component" value="Unassembled WGS sequence"/>
</dbReference>
<comment type="caution">
    <text evidence="3">The sequence shown here is derived from an EMBL/GenBank/DDBJ whole genome shotgun (WGS) entry which is preliminary data.</text>
</comment>
<feature type="region of interest" description="Disordered" evidence="1">
    <location>
        <begin position="30"/>
        <end position="62"/>
    </location>
</feature>
<evidence type="ECO:0000313" key="3">
    <source>
        <dbReference type="EMBL" id="MFD2457002.1"/>
    </source>
</evidence>
<sequence>MAEPVKRYSRPALLAALGLALVACGHAQGQPGDAARVPGTSATPPPATSAAPSGPPSLADLDPCALLSPADRSTAGVTVVGKPKTIGAAKACDWTVPATFGVTVTVDPKNGVADLEVARATGTKTVVGSHQALRVADRKAGDGTCAVLLGIGAGGSVQIDVANTTFSDTAQACRRADTVAGLVEPKLP</sequence>
<protein>
    <submittedName>
        <fullName evidence="3">DUF3558 domain-containing protein</fullName>
    </submittedName>
</protein>
<name>A0ABW5G959_9PSEU</name>
<evidence type="ECO:0000256" key="2">
    <source>
        <dbReference type="SAM" id="SignalP"/>
    </source>
</evidence>
<feature type="signal peptide" evidence="2">
    <location>
        <begin position="1"/>
        <end position="27"/>
    </location>
</feature>
<dbReference type="InterPro" id="IPR024520">
    <property type="entry name" value="DUF3558"/>
</dbReference>
<dbReference type="EMBL" id="JBHUKU010000001">
    <property type="protein sequence ID" value="MFD2457002.1"/>
    <property type="molecule type" value="Genomic_DNA"/>
</dbReference>
<feature type="compositionally biased region" description="Low complexity" evidence="1">
    <location>
        <begin position="38"/>
        <end position="52"/>
    </location>
</feature>
<dbReference type="PROSITE" id="PS51257">
    <property type="entry name" value="PROKAR_LIPOPROTEIN"/>
    <property type="match status" value="1"/>
</dbReference>
<gene>
    <name evidence="3" type="ORF">ACFSYJ_00255</name>
</gene>
<organism evidence="3 4">
    <name type="scientific">Amycolatopsis samaneae</name>
    <dbReference type="NCBI Taxonomy" id="664691"/>
    <lineage>
        <taxon>Bacteria</taxon>
        <taxon>Bacillati</taxon>
        <taxon>Actinomycetota</taxon>
        <taxon>Actinomycetes</taxon>
        <taxon>Pseudonocardiales</taxon>
        <taxon>Pseudonocardiaceae</taxon>
        <taxon>Amycolatopsis</taxon>
    </lineage>
</organism>
<accession>A0ABW5G959</accession>
<dbReference type="Pfam" id="PF12079">
    <property type="entry name" value="DUF3558"/>
    <property type="match status" value="1"/>
</dbReference>
<proteinExistence type="predicted"/>
<keyword evidence="2" id="KW-0732">Signal</keyword>
<feature type="chain" id="PRO_5047030701" evidence="2">
    <location>
        <begin position="28"/>
        <end position="188"/>
    </location>
</feature>
<keyword evidence="4" id="KW-1185">Reference proteome</keyword>
<evidence type="ECO:0000313" key="4">
    <source>
        <dbReference type="Proteomes" id="UP001597419"/>
    </source>
</evidence>
<dbReference type="RefSeq" id="WP_345401866.1">
    <property type="nucleotide sequence ID" value="NZ_BAABHG010000013.1"/>
</dbReference>